<dbReference type="SMART" id="SM00342">
    <property type="entry name" value="HTH_ARAC"/>
    <property type="match status" value="1"/>
</dbReference>
<accession>A0ABQ3V2F7</accession>
<dbReference type="InterPro" id="IPR018060">
    <property type="entry name" value="HTH_AraC"/>
</dbReference>
<dbReference type="PANTHER" id="PTHR43280">
    <property type="entry name" value="ARAC-FAMILY TRANSCRIPTIONAL REGULATOR"/>
    <property type="match status" value="1"/>
</dbReference>
<feature type="domain" description="HTH araC/xylS-type" evidence="4">
    <location>
        <begin position="188"/>
        <end position="286"/>
    </location>
</feature>
<keyword evidence="6" id="KW-1185">Reference proteome</keyword>
<dbReference type="InterPro" id="IPR037923">
    <property type="entry name" value="HTH-like"/>
</dbReference>
<dbReference type="Gene3D" id="1.10.10.60">
    <property type="entry name" value="Homeodomain-like"/>
    <property type="match status" value="2"/>
</dbReference>
<comment type="caution">
    <text evidence="5">The sequence shown here is derived from an EMBL/GenBank/DDBJ whole genome shotgun (WGS) entry which is preliminary data.</text>
</comment>
<dbReference type="Pfam" id="PF12833">
    <property type="entry name" value="HTH_18"/>
    <property type="match status" value="1"/>
</dbReference>
<evidence type="ECO:0000256" key="2">
    <source>
        <dbReference type="ARBA" id="ARBA00023125"/>
    </source>
</evidence>
<dbReference type="SUPFAM" id="SSF51215">
    <property type="entry name" value="Regulatory protein AraC"/>
    <property type="match status" value="1"/>
</dbReference>
<gene>
    <name evidence="5" type="primary">araC</name>
    <name evidence="5" type="ORF">KSB_78260</name>
</gene>
<dbReference type="InterPro" id="IPR018062">
    <property type="entry name" value="HTH_AraC-typ_CS"/>
</dbReference>
<dbReference type="InterPro" id="IPR020449">
    <property type="entry name" value="Tscrpt_reg_AraC-type_HTH"/>
</dbReference>
<keyword evidence="3" id="KW-0804">Transcription</keyword>
<protein>
    <submittedName>
        <fullName evidence="5">DNA-binding transcriptional regulator AraC</fullName>
    </submittedName>
</protein>
<dbReference type="PRINTS" id="PR00032">
    <property type="entry name" value="HTHARAC"/>
</dbReference>
<keyword evidence="1" id="KW-0805">Transcription regulation</keyword>
<organism evidence="5 6">
    <name type="scientific">Ktedonobacter robiniae</name>
    <dbReference type="NCBI Taxonomy" id="2778365"/>
    <lineage>
        <taxon>Bacteria</taxon>
        <taxon>Bacillati</taxon>
        <taxon>Chloroflexota</taxon>
        <taxon>Ktedonobacteria</taxon>
        <taxon>Ktedonobacterales</taxon>
        <taxon>Ktedonobacteraceae</taxon>
        <taxon>Ktedonobacter</taxon>
    </lineage>
</organism>
<dbReference type="SUPFAM" id="SSF46689">
    <property type="entry name" value="Homeodomain-like"/>
    <property type="match status" value="2"/>
</dbReference>
<evidence type="ECO:0000313" key="6">
    <source>
        <dbReference type="Proteomes" id="UP000654345"/>
    </source>
</evidence>
<reference evidence="5 6" key="1">
    <citation type="journal article" date="2021" name="Int. J. Syst. Evol. Microbiol.">
        <title>Reticulibacter mediterranei gen. nov., sp. nov., within the new family Reticulibacteraceae fam. nov., and Ktedonospora formicarum gen. nov., sp. nov., Ktedonobacter robiniae sp. nov., Dictyobacter formicarum sp. nov. and Dictyobacter arantiisoli sp. nov., belonging to the class Ktedonobacteria.</title>
        <authorList>
            <person name="Yabe S."/>
            <person name="Zheng Y."/>
            <person name="Wang C.M."/>
            <person name="Sakai Y."/>
            <person name="Abe K."/>
            <person name="Yokota A."/>
            <person name="Donadio S."/>
            <person name="Cavaletti L."/>
            <person name="Monciardini P."/>
        </authorList>
    </citation>
    <scope>NUCLEOTIDE SEQUENCE [LARGE SCALE GENOMIC DNA]</scope>
    <source>
        <strain evidence="5 6">SOSP1-30</strain>
    </source>
</reference>
<evidence type="ECO:0000259" key="4">
    <source>
        <dbReference type="PROSITE" id="PS01124"/>
    </source>
</evidence>
<evidence type="ECO:0000313" key="5">
    <source>
        <dbReference type="EMBL" id="GHO59351.1"/>
    </source>
</evidence>
<proteinExistence type="predicted"/>
<dbReference type="Pfam" id="PF02311">
    <property type="entry name" value="AraC_binding"/>
    <property type="match status" value="1"/>
</dbReference>
<dbReference type="InterPro" id="IPR009057">
    <property type="entry name" value="Homeodomain-like_sf"/>
</dbReference>
<dbReference type="PANTHER" id="PTHR43280:SF11">
    <property type="entry name" value="RCS-SPECIFIC HTH-TYPE TRANSCRIPTIONAL ACTIVATOR RCLR"/>
    <property type="match status" value="1"/>
</dbReference>
<dbReference type="Proteomes" id="UP000654345">
    <property type="component" value="Unassembled WGS sequence"/>
</dbReference>
<sequence length="291" mass="33213">MYNTAMPHYETPSPPSDIFVSGHFREQYGYAVQRSHGSSNWLITYTLEGEGRYRLYGKTISARPGDIILLKPGTPHDYSVPLDGLWDFFWAHFQPRINWFSWWNLPELQLGLFKAALRTSHSQERAYQAFLQLHTDSNASLLEQAHQAASASALLRRELALNRLEELLLLTTLETEQERQHLLDPRVQQVLDIISKNLSARHTVATLAQEVALSPSRLAHLFKQEVGDSLINTLVGLRLTHAARLLIFANDSVATIADEAGFHSAFYFSRQFQQHFGMSPRAYRTTQKQHS</sequence>
<dbReference type="PROSITE" id="PS01124">
    <property type="entry name" value="HTH_ARAC_FAMILY_2"/>
    <property type="match status" value="1"/>
</dbReference>
<keyword evidence="2 5" id="KW-0238">DNA-binding</keyword>
<dbReference type="GO" id="GO:0003677">
    <property type="term" value="F:DNA binding"/>
    <property type="evidence" value="ECO:0007669"/>
    <property type="project" value="UniProtKB-KW"/>
</dbReference>
<dbReference type="InterPro" id="IPR003313">
    <property type="entry name" value="AraC-bd"/>
</dbReference>
<dbReference type="PROSITE" id="PS00041">
    <property type="entry name" value="HTH_ARAC_FAMILY_1"/>
    <property type="match status" value="1"/>
</dbReference>
<dbReference type="EMBL" id="BNJG01000003">
    <property type="protein sequence ID" value="GHO59351.1"/>
    <property type="molecule type" value="Genomic_DNA"/>
</dbReference>
<name>A0ABQ3V2F7_9CHLR</name>
<evidence type="ECO:0000256" key="3">
    <source>
        <dbReference type="ARBA" id="ARBA00023163"/>
    </source>
</evidence>
<evidence type="ECO:0000256" key="1">
    <source>
        <dbReference type="ARBA" id="ARBA00023015"/>
    </source>
</evidence>
<dbReference type="Gene3D" id="2.60.120.280">
    <property type="entry name" value="Regulatory protein AraC"/>
    <property type="match status" value="1"/>
</dbReference>